<dbReference type="EMBL" id="BJXX01000168">
    <property type="protein sequence ID" value="GEN36128.1"/>
    <property type="molecule type" value="Genomic_DNA"/>
</dbReference>
<accession>A0A511VDU2</accession>
<dbReference type="Gene3D" id="1.10.10.60">
    <property type="entry name" value="Homeodomain-like"/>
    <property type="match status" value="1"/>
</dbReference>
<dbReference type="OrthoDB" id="9800398at2"/>
<protein>
    <recommendedName>
        <fullName evidence="1">Mor transcription activator domain-containing protein</fullName>
    </recommendedName>
</protein>
<gene>
    <name evidence="2" type="ORF">ADA01nite_35880</name>
</gene>
<evidence type="ECO:0000313" key="2">
    <source>
        <dbReference type="EMBL" id="GEN36128.1"/>
    </source>
</evidence>
<organism evidence="2 3">
    <name type="scientific">Aneurinibacillus danicus</name>
    <dbReference type="NCBI Taxonomy" id="267746"/>
    <lineage>
        <taxon>Bacteria</taxon>
        <taxon>Bacillati</taxon>
        <taxon>Bacillota</taxon>
        <taxon>Bacilli</taxon>
        <taxon>Bacillales</taxon>
        <taxon>Paenibacillaceae</taxon>
        <taxon>Aneurinibacillus group</taxon>
        <taxon>Aneurinibacillus</taxon>
    </lineage>
</organism>
<sequence length="114" mass="13402">MLVSNQQKYGSFMHEIQASDLPRPHNRIAEIIGIEKTLELSSLLGGSMVYFPIHAHVTRKLRNLSIQRDFESGMSQKELAHKYRLSTGWVWVILREFRKQENNREMNERSHVKP</sequence>
<dbReference type="InterPro" id="IPR014875">
    <property type="entry name" value="Mor_transcription_activator"/>
</dbReference>
<dbReference type="Pfam" id="PF08765">
    <property type="entry name" value="Mor"/>
    <property type="match status" value="1"/>
</dbReference>
<dbReference type="SUPFAM" id="SSF46689">
    <property type="entry name" value="Homeodomain-like"/>
    <property type="match status" value="1"/>
</dbReference>
<reference evidence="2 3" key="1">
    <citation type="submission" date="2019-07" db="EMBL/GenBank/DDBJ databases">
        <title>Whole genome shotgun sequence of Aneurinibacillus danicus NBRC 102444.</title>
        <authorList>
            <person name="Hosoyama A."/>
            <person name="Uohara A."/>
            <person name="Ohji S."/>
            <person name="Ichikawa N."/>
        </authorList>
    </citation>
    <scope>NUCLEOTIDE SEQUENCE [LARGE SCALE GENOMIC DNA]</scope>
    <source>
        <strain evidence="2 3">NBRC 102444</strain>
    </source>
</reference>
<dbReference type="InterPro" id="IPR052411">
    <property type="entry name" value="c-mor_Regulatory_Protein"/>
</dbReference>
<evidence type="ECO:0000259" key="1">
    <source>
        <dbReference type="Pfam" id="PF08765"/>
    </source>
</evidence>
<dbReference type="AlphaFoldDB" id="A0A511VDU2"/>
<keyword evidence="3" id="KW-1185">Reference proteome</keyword>
<proteinExistence type="predicted"/>
<comment type="caution">
    <text evidence="2">The sequence shown here is derived from an EMBL/GenBank/DDBJ whole genome shotgun (WGS) entry which is preliminary data.</text>
</comment>
<evidence type="ECO:0000313" key="3">
    <source>
        <dbReference type="Proteomes" id="UP000321157"/>
    </source>
</evidence>
<dbReference type="PANTHER" id="PTHR37812:SF1">
    <property type="entry name" value="MU-LIKE PROPHAGE FLUMU PROTEIN C"/>
    <property type="match status" value="1"/>
</dbReference>
<dbReference type="PANTHER" id="PTHR37812">
    <property type="entry name" value="MU-LIKE PROPHAGE FLUMU PROTEIN C"/>
    <property type="match status" value="1"/>
</dbReference>
<dbReference type="InterPro" id="IPR009057">
    <property type="entry name" value="Homeodomain-like_sf"/>
</dbReference>
<dbReference type="Proteomes" id="UP000321157">
    <property type="component" value="Unassembled WGS sequence"/>
</dbReference>
<feature type="domain" description="Mor transcription activator" evidence="1">
    <location>
        <begin position="26"/>
        <end position="105"/>
    </location>
</feature>
<dbReference type="RefSeq" id="WP_146811758.1">
    <property type="nucleotide sequence ID" value="NZ_BJXX01000168.1"/>
</dbReference>
<name>A0A511VDU2_9BACL</name>